<evidence type="ECO:0000313" key="1">
    <source>
        <dbReference type="EMBL" id="NWH06407.1"/>
    </source>
</evidence>
<sequence length="286" mass="33160">MILKKLIPFFCLGLLIVFCPIYQTGLEEKRMAILKDSGMGYIIPSEFSAPASLEFKGIISDFLYLKMSTYLGGKIIKREMMDMSHADFFYDAADIITTLDPFFWDAYLMSSMVLSWDFQRLDLANKLLKKAMENRTWDYKPPYYLGFNYHYFLKDNANASRYLMEAAERGGGPSFILPLATRLSVYQSQLAPAILLLEEQLKTTRDPFMIKHLHTRLKAIIILDKLEKKVKEYKDRHGSLPEKLSDLKSDQLIEDLPEDPYGGEFYILPNGRVFTTSKLRFFNPDK</sequence>
<dbReference type="Proteomes" id="UP000553343">
    <property type="component" value="Unassembled WGS sequence"/>
</dbReference>
<name>A0A850TDP5_9BACT</name>
<accession>A0A850TDP5</accession>
<proteinExistence type="predicted"/>
<dbReference type="AlphaFoldDB" id="A0A850TDP5"/>
<dbReference type="RefSeq" id="WP_178367859.1">
    <property type="nucleotide sequence ID" value="NZ_JACADJ010000074.1"/>
</dbReference>
<dbReference type="EMBL" id="JACADJ010000074">
    <property type="protein sequence ID" value="NWH06407.1"/>
    <property type="molecule type" value="Genomic_DNA"/>
</dbReference>
<gene>
    <name evidence="1" type="ORF">HXW94_15700</name>
</gene>
<reference evidence="1 2" key="1">
    <citation type="submission" date="2020-06" db="EMBL/GenBank/DDBJ databases">
        <title>High-quality draft genome of sulfate reducer Desulfobacter latus type strain AcrS2 isolated from marine sediment.</title>
        <authorList>
            <person name="Hoppe M."/>
            <person name="Larsen C.K."/>
            <person name="Marshall I.P.G."/>
            <person name="Schramm A."/>
            <person name="Marietou A.G."/>
        </authorList>
    </citation>
    <scope>NUCLEOTIDE SEQUENCE [LARGE SCALE GENOMIC DNA]</scope>
    <source>
        <strain evidence="1 2">AcRS2</strain>
    </source>
</reference>
<organism evidence="1 2">
    <name type="scientific">Desulfobacter latus</name>
    <dbReference type="NCBI Taxonomy" id="2292"/>
    <lineage>
        <taxon>Bacteria</taxon>
        <taxon>Pseudomonadati</taxon>
        <taxon>Thermodesulfobacteriota</taxon>
        <taxon>Desulfobacteria</taxon>
        <taxon>Desulfobacterales</taxon>
        <taxon>Desulfobacteraceae</taxon>
        <taxon>Desulfobacter</taxon>
    </lineage>
</organism>
<keyword evidence="2" id="KW-1185">Reference proteome</keyword>
<protein>
    <submittedName>
        <fullName evidence="1">Uncharacterized protein</fullName>
    </submittedName>
</protein>
<evidence type="ECO:0000313" key="2">
    <source>
        <dbReference type="Proteomes" id="UP000553343"/>
    </source>
</evidence>
<comment type="caution">
    <text evidence="1">The sequence shown here is derived from an EMBL/GenBank/DDBJ whole genome shotgun (WGS) entry which is preliminary data.</text>
</comment>